<reference evidence="2" key="2">
    <citation type="submission" date="2006-06" db="EMBL/GenBank/DDBJ databases">
        <authorList>
            <person name="Buell R."/>
            <person name="Wing R.A."/>
            <person name="McCombie W.A."/>
            <person name="Ouyang S."/>
        </authorList>
    </citation>
    <scope>NUCLEOTIDE SEQUENCE</scope>
</reference>
<dbReference type="InterPro" id="IPR043502">
    <property type="entry name" value="DNA/RNA_pol_sf"/>
</dbReference>
<sequence>MASLMEKHVRQYEGKYEGVQGGQNMLEGQKVMKIEAIEEAPKRVINAITGGSSLGVESKRQRKAYVRQINHVGTSYQSIPPAYSNTVISFGPEDAEGILFPHQDPLVISVEITQCEVQRVLVDGGSSADVLFYDAFKKMQIPEDRLTHAGIPLQGFGGQQVHAIGKISLQVVFGGGENKRREEVVFDVVDMPYQYNAILGRSTINIFEAIIHHNYICMKLPGPKGVISVRGGQLAARKFELQGTPNMKGVHIVEQKQGEYNKNQKPVPEGKTKKVVLDKNELEKYILIGENLEKEVEEEILKVVKANTDVFAWSPEELEGVERSLIEHNLAIKPEHKPKKQKLRRISIDRQQAAKAELEKLLKAKVIREVFMVKEDEEKTSFITPFGTYCYIRMPFGLKNAGATFARLICKVLANQLGRNVEAYVDDIVVKSKKAFTHGKDLQETFENLRKFSVKLNPEKCVFGVRAGKLLGFLVSKRGIVQNRNGATQKYKRNAKINRENGLA</sequence>
<dbReference type="AlphaFoldDB" id="Q10RL2"/>
<dbReference type="CDD" id="cd00303">
    <property type="entry name" value="retropepsin_like"/>
    <property type="match status" value="1"/>
</dbReference>
<proteinExistence type="predicted"/>
<accession>Q10RL2</accession>
<gene>
    <name evidence="2" type="ordered locus">LOC_Os03g05960</name>
</gene>
<dbReference type="InterPro" id="IPR000477">
    <property type="entry name" value="RT_dom"/>
</dbReference>
<dbReference type="SUPFAM" id="SSF56672">
    <property type="entry name" value="DNA/RNA polymerases"/>
    <property type="match status" value="1"/>
</dbReference>
<feature type="domain" description="Reverse transcriptase" evidence="1">
    <location>
        <begin position="372"/>
        <end position="473"/>
    </location>
</feature>
<dbReference type="EMBL" id="DP000009">
    <property type="protein sequence ID" value="ABF94046.1"/>
    <property type="molecule type" value="Genomic_DNA"/>
</dbReference>
<dbReference type="PANTHER" id="PTHR24559">
    <property type="entry name" value="TRANSPOSON TY3-I GAG-POL POLYPROTEIN"/>
    <property type="match status" value="1"/>
</dbReference>
<dbReference type="Gene3D" id="3.10.10.10">
    <property type="entry name" value="HIV Type 1 Reverse Transcriptase, subunit A, domain 1"/>
    <property type="match status" value="2"/>
</dbReference>
<dbReference type="Pfam" id="PF00078">
    <property type="entry name" value="RVT_1"/>
    <property type="match status" value="1"/>
</dbReference>
<protein>
    <submittedName>
        <fullName evidence="2">Retrotransposon protein, putative, Ty3-gypsy subclass</fullName>
    </submittedName>
</protein>
<dbReference type="InterPro" id="IPR043128">
    <property type="entry name" value="Rev_trsase/Diguanyl_cyclase"/>
</dbReference>
<name>Q10RL2_ORYSJ</name>
<dbReference type="InterPro" id="IPR053134">
    <property type="entry name" value="RNA-dir_DNA_polymerase"/>
</dbReference>
<dbReference type="InterPro" id="IPR021109">
    <property type="entry name" value="Peptidase_aspartic_dom_sf"/>
</dbReference>
<evidence type="ECO:0000259" key="1">
    <source>
        <dbReference type="Pfam" id="PF00078"/>
    </source>
</evidence>
<dbReference type="Gene3D" id="2.40.70.10">
    <property type="entry name" value="Acid Proteases"/>
    <property type="match status" value="1"/>
</dbReference>
<reference evidence="2" key="1">
    <citation type="journal article" date="2005" name="Genome Res.">
        <title>Sequence, annotation, and analysis of synteny between rice chromosome 3 and diverged grass species.</title>
        <authorList>
            <consortium name="Rice Chromosome 3 Sequencing Consortium"/>
            <person name="Buell C.R."/>
            <person name="Yuan Q."/>
            <person name="Ouyang S."/>
            <person name="Liu J."/>
            <person name="Zhu W."/>
            <person name="Wang A."/>
            <person name="Maiti R."/>
            <person name="Haas B."/>
            <person name="Wortman J."/>
            <person name="Pertea M."/>
            <person name="Jones K.M."/>
            <person name="Kim M."/>
            <person name="Overton L."/>
            <person name="Tsitrin T."/>
            <person name="Fadrosh D."/>
            <person name="Bera J."/>
            <person name="Weaver B."/>
            <person name="Jin S."/>
            <person name="Johri S."/>
            <person name="Reardon M."/>
            <person name="Webb K."/>
            <person name="Hill J."/>
            <person name="Moffat K."/>
            <person name="Tallon L."/>
            <person name="Van Aken S."/>
            <person name="Lewis M."/>
            <person name="Utterback T."/>
            <person name="Feldblyum T."/>
            <person name="Zismann V."/>
            <person name="Iobst S."/>
            <person name="Hsiao J."/>
            <person name="de Vazeille A.R."/>
            <person name="Salzberg S.L."/>
            <person name="White O."/>
            <person name="Fraser C."/>
            <person name="Yu Y."/>
            <person name="Kim H."/>
            <person name="Rambo T."/>
            <person name="Currie J."/>
            <person name="Collura K."/>
            <person name="Kernodle-Thompson S."/>
            <person name="Wei F."/>
            <person name="Kudrna K."/>
            <person name="Ammiraju J.S."/>
            <person name="Luo M."/>
            <person name="Goicoechea J.L."/>
            <person name="Wing R.A."/>
            <person name="Henry D."/>
            <person name="Oates R."/>
            <person name="Palmer M."/>
            <person name="Pries G."/>
            <person name="Saski C."/>
            <person name="Simmons J."/>
            <person name="Soderlund C."/>
            <person name="Nelson W."/>
            <person name="de la Bastide M."/>
            <person name="Spiegel L."/>
            <person name="Nascimento L."/>
            <person name="Huang E."/>
            <person name="Preston R."/>
            <person name="Zutavern T."/>
            <person name="Palmer L."/>
            <person name="O'Shaughnessy A."/>
            <person name="Dike S."/>
            <person name="McCombie W.R."/>
            <person name="Minx P."/>
            <person name="Cordum H."/>
            <person name="Wilson R."/>
            <person name="Jin W."/>
            <person name="Lee H.R."/>
            <person name="Jiang J."/>
            <person name="Jackson S."/>
        </authorList>
    </citation>
    <scope>NUCLEOTIDE SEQUENCE [LARGE SCALE GENOMIC DNA]</scope>
</reference>
<dbReference type="CDD" id="cd01647">
    <property type="entry name" value="RT_LTR"/>
    <property type="match status" value="1"/>
</dbReference>
<dbReference type="Gene3D" id="3.30.70.270">
    <property type="match status" value="1"/>
</dbReference>
<evidence type="ECO:0000313" key="2">
    <source>
        <dbReference type="EMBL" id="ABF94046.1"/>
    </source>
</evidence>
<dbReference type="PANTHER" id="PTHR24559:SF444">
    <property type="entry name" value="REVERSE TRANSCRIPTASE DOMAIN-CONTAINING PROTEIN"/>
    <property type="match status" value="1"/>
</dbReference>
<organism evidence="2">
    <name type="scientific">Oryza sativa subsp. japonica</name>
    <name type="common">Rice</name>
    <dbReference type="NCBI Taxonomy" id="39947"/>
    <lineage>
        <taxon>Eukaryota</taxon>
        <taxon>Viridiplantae</taxon>
        <taxon>Streptophyta</taxon>
        <taxon>Embryophyta</taxon>
        <taxon>Tracheophyta</taxon>
        <taxon>Spermatophyta</taxon>
        <taxon>Magnoliopsida</taxon>
        <taxon>Liliopsida</taxon>
        <taxon>Poales</taxon>
        <taxon>Poaceae</taxon>
        <taxon>BOP clade</taxon>
        <taxon>Oryzoideae</taxon>
        <taxon>Oryzeae</taxon>
        <taxon>Oryzinae</taxon>
        <taxon>Oryza</taxon>
        <taxon>Oryza sativa</taxon>
    </lineage>
</organism>